<dbReference type="EMBL" id="WWHY01000001">
    <property type="protein sequence ID" value="MYR32722.1"/>
    <property type="molecule type" value="Genomic_DNA"/>
</dbReference>
<keyword evidence="1" id="KW-0812">Transmembrane</keyword>
<accession>A0A7K2IRV6</accession>
<gene>
    <name evidence="2" type="ORF">GTW20_10645</name>
</gene>
<evidence type="ECO:0000313" key="2">
    <source>
        <dbReference type="EMBL" id="MYR32722.1"/>
    </source>
</evidence>
<organism evidence="2 3">
    <name type="scientific">Nocardiopsis alba</name>
    <dbReference type="NCBI Taxonomy" id="53437"/>
    <lineage>
        <taxon>Bacteria</taxon>
        <taxon>Bacillati</taxon>
        <taxon>Actinomycetota</taxon>
        <taxon>Actinomycetes</taxon>
        <taxon>Streptosporangiales</taxon>
        <taxon>Nocardiopsidaceae</taxon>
        <taxon>Nocardiopsis</taxon>
    </lineage>
</organism>
<evidence type="ECO:0000313" key="3">
    <source>
        <dbReference type="Proteomes" id="UP000467124"/>
    </source>
</evidence>
<feature type="transmembrane region" description="Helical" evidence="1">
    <location>
        <begin position="67"/>
        <end position="88"/>
    </location>
</feature>
<dbReference type="RefSeq" id="WP_017533000.1">
    <property type="nucleotide sequence ID" value="NZ_JBEYHC010000045.1"/>
</dbReference>
<keyword evidence="1" id="KW-1133">Transmembrane helix</keyword>
<sequence length="179" mass="18861">MQKVNNIRNPLPPIAGLSALLPCLLFGNVAFVTWLGARAAWLLLPTSLGVPFAFPRLRFVAFVGQPGWNLTVELLAVAVLAVVAAWWVRRAGLLRPAANTWRVFLSSWAGVVLGLAAANALRSGAAVLALGSGPLLFLSYVLLGAVTGALWAIALGWPCALPVALAHRFRRSPATPVPA</sequence>
<dbReference type="Proteomes" id="UP000467124">
    <property type="component" value="Unassembled WGS sequence"/>
</dbReference>
<protein>
    <submittedName>
        <fullName evidence="2">Uncharacterized protein</fullName>
    </submittedName>
</protein>
<feature type="transmembrane region" description="Helical" evidence="1">
    <location>
        <begin position="100"/>
        <end position="118"/>
    </location>
</feature>
<dbReference type="AlphaFoldDB" id="A0A7K2IRV6"/>
<evidence type="ECO:0000256" key="1">
    <source>
        <dbReference type="SAM" id="Phobius"/>
    </source>
</evidence>
<name>A0A7K2IRV6_9ACTN</name>
<reference evidence="2 3" key="1">
    <citation type="journal article" date="2019" name="Nat. Commun.">
        <title>The antimicrobial potential of Streptomyces from insect microbiomes.</title>
        <authorList>
            <person name="Chevrette M.G."/>
            <person name="Carlson C.M."/>
            <person name="Ortega H.E."/>
            <person name="Thomas C."/>
            <person name="Ananiev G.E."/>
            <person name="Barns K.J."/>
            <person name="Book A.J."/>
            <person name="Cagnazzo J."/>
            <person name="Carlos C."/>
            <person name="Flanigan W."/>
            <person name="Grubbs K.J."/>
            <person name="Horn H.A."/>
            <person name="Hoffmann F.M."/>
            <person name="Klassen J.L."/>
            <person name="Knack J.J."/>
            <person name="Lewin G.R."/>
            <person name="McDonald B.R."/>
            <person name="Muller L."/>
            <person name="Melo W.G.P."/>
            <person name="Pinto-Tomas A.A."/>
            <person name="Schmitz A."/>
            <person name="Wendt-Pienkowski E."/>
            <person name="Wildman S."/>
            <person name="Zhao M."/>
            <person name="Zhang F."/>
            <person name="Bugni T.S."/>
            <person name="Andes D.R."/>
            <person name="Pupo M.T."/>
            <person name="Currie C.R."/>
        </authorList>
    </citation>
    <scope>NUCLEOTIDE SEQUENCE [LARGE SCALE GENOMIC DNA]</scope>
    <source>
        <strain evidence="2 3">SID5840</strain>
    </source>
</reference>
<proteinExistence type="predicted"/>
<keyword evidence="1" id="KW-0472">Membrane</keyword>
<feature type="transmembrane region" description="Helical" evidence="1">
    <location>
        <begin position="12"/>
        <end position="33"/>
    </location>
</feature>
<comment type="caution">
    <text evidence="2">The sequence shown here is derived from an EMBL/GenBank/DDBJ whole genome shotgun (WGS) entry which is preliminary data.</text>
</comment>